<protein>
    <submittedName>
        <fullName evidence="1">Uncharacterized protein</fullName>
    </submittedName>
</protein>
<dbReference type="STRING" id="4081.A0A3Q7ISA5"/>
<reference evidence="1" key="2">
    <citation type="submission" date="2019-01" db="UniProtKB">
        <authorList>
            <consortium name="EnsemblPlants"/>
        </authorList>
    </citation>
    <scope>IDENTIFICATION</scope>
    <source>
        <strain evidence="1">cv. Heinz 1706</strain>
    </source>
</reference>
<evidence type="ECO:0000313" key="1">
    <source>
        <dbReference type="EnsemblPlants" id="Solyc11g013295.1.1"/>
    </source>
</evidence>
<name>A0A3Q7ISA5_SOLLC</name>
<accession>A0A3Q7ISA5</accession>
<evidence type="ECO:0000313" key="2">
    <source>
        <dbReference type="Proteomes" id="UP000004994"/>
    </source>
</evidence>
<dbReference type="EnsemblPlants" id="Solyc11g013295.1.1">
    <property type="protein sequence ID" value="Solyc11g013295.1.1"/>
    <property type="gene ID" value="Solyc11g013295.1"/>
</dbReference>
<reference evidence="1" key="1">
    <citation type="journal article" date="2012" name="Nature">
        <title>The tomato genome sequence provides insights into fleshy fruit evolution.</title>
        <authorList>
            <consortium name="Tomato Genome Consortium"/>
        </authorList>
    </citation>
    <scope>NUCLEOTIDE SEQUENCE [LARGE SCALE GENOMIC DNA]</scope>
    <source>
        <strain evidence="1">cv. Heinz 1706</strain>
    </source>
</reference>
<sequence length="78" mass="9011">MKHIWPSNECIVSSLVHKYKNFQGILSSNFLTPFTYQRQYLIVNHIGAIRAEHDDFTVRFASAMSQVTLSLTSHTHMD</sequence>
<proteinExistence type="predicted"/>
<dbReference type="AlphaFoldDB" id="A0A3Q7ISA5"/>
<organism evidence="1">
    <name type="scientific">Solanum lycopersicum</name>
    <name type="common">Tomato</name>
    <name type="synonym">Lycopersicon esculentum</name>
    <dbReference type="NCBI Taxonomy" id="4081"/>
    <lineage>
        <taxon>Eukaryota</taxon>
        <taxon>Viridiplantae</taxon>
        <taxon>Streptophyta</taxon>
        <taxon>Embryophyta</taxon>
        <taxon>Tracheophyta</taxon>
        <taxon>Spermatophyta</taxon>
        <taxon>Magnoliopsida</taxon>
        <taxon>eudicotyledons</taxon>
        <taxon>Gunneridae</taxon>
        <taxon>Pentapetalae</taxon>
        <taxon>asterids</taxon>
        <taxon>lamiids</taxon>
        <taxon>Solanales</taxon>
        <taxon>Solanaceae</taxon>
        <taxon>Solanoideae</taxon>
        <taxon>Solaneae</taxon>
        <taxon>Solanum</taxon>
        <taxon>Solanum subgen. Lycopersicon</taxon>
    </lineage>
</organism>
<dbReference type="Gramene" id="Solyc11g013295.1.1">
    <property type="protein sequence ID" value="Solyc11g013295.1.1"/>
    <property type="gene ID" value="Solyc11g013295.1"/>
</dbReference>
<dbReference type="InParanoid" id="A0A3Q7ISA5"/>
<keyword evidence="2" id="KW-1185">Reference proteome</keyword>
<dbReference type="Proteomes" id="UP000004994">
    <property type="component" value="Chromosome 11"/>
</dbReference>